<evidence type="ECO:0000259" key="2">
    <source>
        <dbReference type="PROSITE" id="PS50102"/>
    </source>
</evidence>
<dbReference type="InterPro" id="IPR035979">
    <property type="entry name" value="RBD_domain_sf"/>
</dbReference>
<protein>
    <recommendedName>
        <fullName evidence="2">RRM domain-containing protein</fullName>
    </recommendedName>
</protein>
<reference evidence="3" key="1">
    <citation type="submission" date="2022-04" db="EMBL/GenBank/DDBJ databases">
        <title>A functionally conserved STORR gene fusion in Papaver species that diverged 16.8 million years ago.</title>
        <authorList>
            <person name="Catania T."/>
        </authorList>
    </citation>
    <scope>NUCLEOTIDE SEQUENCE</scope>
    <source>
        <strain evidence="3">S-188037</strain>
    </source>
</reference>
<name>A0AAD4TJA3_9MAGN</name>
<dbReference type="SUPFAM" id="SSF54928">
    <property type="entry name" value="RNA-binding domain, RBD"/>
    <property type="match status" value="1"/>
</dbReference>
<dbReference type="EMBL" id="JAJJMB010000061">
    <property type="protein sequence ID" value="KAI3963443.1"/>
    <property type="molecule type" value="Genomic_DNA"/>
</dbReference>
<dbReference type="PANTHER" id="PTHR32343:SF44">
    <property type="entry name" value="PROTEIN VIP1-LIKE"/>
    <property type="match status" value="1"/>
</dbReference>
<evidence type="ECO:0000313" key="3">
    <source>
        <dbReference type="EMBL" id="KAI3963443.1"/>
    </source>
</evidence>
<evidence type="ECO:0000256" key="1">
    <source>
        <dbReference type="PROSITE-ProRule" id="PRU00176"/>
    </source>
</evidence>
<proteinExistence type="predicted"/>
<keyword evidence="4" id="KW-1185">Reference proteome</keyword>
<dbReference type="PANTHER" id="PTHR32343">
    <property type="entry name" value="SERINE/ARGININE-RICH SPLICING FACTOR"/>
    <property type="match status" value="1"/>
</dbReference>
<comment type="caution">
    <text evidence="3">The sequence shown here is derived from an EMBL/GenBank/DDBJ whole genome shotgun (WGS) entry which is preliminary data.</text>
</comment>
<keyword evidence="1" id="KW-0694">RNA-binding</keyword>
<sequence length="143" mass="16242">MKNPATLDLTIEVCNLSDKVTRMDISTFFSYCGTVASTRIHRKEDERLTTTTTRQCALVTFTQPYALQTALLLNDAVIGDSPIRILRTTSTTAALPTNDMLEEDRRRDVIYKQAEDCDVPILGLNEKRIRWRSIKIESLSEQS</sequence>
<feature type="domain" description="RRM" evidence="2">
    <location>
        <begin position="9"/>
        <end position="90"/>
    </location>
</feature>
<dbReference type="Gene3D" id="3.30.70.330">
    <property type="match status" value="1"/>
</dbReference>
<dbReference type="Proteomes" id="UP001202328">
    <property type="component" value="Unassembled WGS sequence"/>
</dbReference>
<organism evidence="3 4">
    <name type="scientific">Papaver atlanticum</name>
    <dbReference type="NCBI Taxonomy" id="357466"/>
    <lineage>
        <taxon>Eukaryota</taxon>
        <taxon>Viridiplantae</taxon>
        <taxon>Streptophyta</taxon>
        <taxon>Embryophyta</taxon>
        <taxon>Tracheophyta</taxon>
        <taxon>Spermatophyta</taxon>
        <taxon>Magnoliopsida</taxon>
        <taxon>Ranunculales</taxon>
        <taxon>Papaveraceae</taxon>
        <taxon>Papaveroideae</taxon>
        <taxon>Papaver</taxon>
    </lineage>
</organism>
<dbReference type="InterPro" id="IPR000504">
    <property type="entry name" value="RRM_dom"/>
</dbReference>
<accession>A0AAD4TJA3</accession>
<dbReference type="InterPro" id="IPR012677">
    <property type="entry name" value="Nucleotide-bd_a/b_plait_sf"/>
</dbReference>
<dbReference type="AlphaFoldDB" id="A0AAD4TJA3"/>
<dbReference type="GO" id="GO:0003723">
    <property type="term" value="F:RNA binding"/>
    <property type="evidence" value="ECO:0007669"/>
    <property type="project" value="UniProtKB-UniRule"/>
</dbReference>
<evidence type="ECO:0000313" key="4">
    <source>
        <dbReference type="Proteomes" id="UP001202328"/>
    </source>
</evidence>
<dbReference type="SMART" id="SM00360">
    <property type="entry name" value="RRM"/>
    <property type="match status" value="1"/>
</dbReference>
<dbReference type="PROSITE" id="PS50102">
    <property type="entry name" value="RRM"/>
    <property type="match status" value="1"/>
</dbReference>
<dbReference type="Pfam" id="PF00076">
    <property type="entry name" value="RRM_1"/>
    <property type="match status" value="1"/>
</dbReference>
<gene>
    <name evidence="3" type="ORF">MKW98_022865</name>
</gene>